<evidence type="ECO:0000256" key="1">
    <source>
        <dbReference type="SAM" id="SignalP"/>
    </source>
</evidence>
<feature type="signal peptide" evidence="1">
    <location>
        <begin position="1"/>
        <end position="22"/>
    </location>
</feature>
<reference evidence="2 3" key="1">
    <citation type="submission" date="2023-09" db="EMBL/GenBank/DDBJ databases">
        <authorList>
            <person name="Rey-Velasco X."/>
        </authorList>
    </citation>
    <scope>NUCLEOTIDE SEQUENCE [LARGE SCALE GENOMIC DNA]</scope>
    <source>
        <strain evidence="2 3">F260</strain>
    </source>
</reference>
<organism evidence="2 3">
    <name type="scientific">Autumnicola lenta</name>
    <dbReference type="NCBI Taxonomy" id="3075593"/>
    <lineage>
        <taxon>Bacteria</taxon>
        <taxon>Pseudomonadati</taxon>
        <taxon>Bacteroidota</taxon>
        <taxon>Flavobacteriia</taxon>
        <taxon>Flavobacteriales</taxon>
        <taxon>Flavobacteriaceae</taxon>
        <taxon>Autumnicola</taxon>
    </lineage>
</organism>
<feature type="chain" id="PRO_5045607459" description="Lipoprotein" evidence="1">
    <location>
        <begin position="23"/>
        <end position="340"/>
    </location>
</feature>
<dbReference type="PROSITE" id="PS51257">
    <property type="entry name" value="PROKAR_LIPOPROTEIN"/>
    <property type="match status" value="1"/>
</dbReference>
<evidence type="ECO:0000313" key="3">
    <source>
        <dbReference type="Proteomes" id="UP001245285"/>
    </source>
</evidence>
<protein>
    <recommendedName>
        <fullName evidence="4">Lipoprotein</fullName>
    </recommendedName>
</protein>
<evidence type="ECO:0000313" key="2">
    <source>
        <dbReference type="EMBL" id="MDT0647172.1"/>
    </source>
</evidence>
<proteinExistence type="predicted"/>
<comment type="caution">
    <text evidence="2">The sequence shown here is derived from an EMBL/GenBank/DDBJ whole genome shotgun (WGS) entry which is preliminary data.</text>
</comment>
<dbReference type="Proteomes" id="UP001245285">
    <property type="component" value="Unassembled WGS sequence"/>
</dbReference>
<sequence>MLLKSLRPLLIMVLLASFFSCSEDESPEETEGSEIADTYSYLALRNDGTLFTIGDNSGKVVEMGNVPGIEFNTMFNAVTSSDSEIFIYEHRFDPPRGIIYAWDKRSGQTRSAILDYPEQFGDNTALLSLDWDEENQNLVGITRENMEQSNHQKPIMVVRINPENFQITTRDIDLSTKGYENIFSTSLIGQKLYVVASKTERVTEADLLEIELNQNSVKVLPLQGIATGVTNIGNSGGTTALFGFSPVANSSYMAEVRPVIYNIEAGTVTEVSEVPRISSLNFAHKTFYNEEGEEFVELVGANNSKNLLKYNPSTGDQELIKLHNADELSSLISIVAVREL</sequence>
<keyword evidence="1" id="KW-0732">Signal</keyword>
<gene>
    <name evidence="2" type="ORF">RM545_10775</name>
</gene>
<evidence type="ECO:0008006" key="4">
    <source>
        <dbReference type="Google" id="ProtNLM"/>
    </source>
</evidence>
<dbReference type="RefSeq" id="WP_311495284.1">
    <property type="nucleotide sequence ID" value="NZ_JAVRHO010000013.1"/>
</dbReference>
<name>A0ABU3CLP4_9FLAO</name>
<dbReference type="EMBL" id="JAVRHO010000013">
    <property type="protein sequence ID" value="MDT0647172.1"/>
    <property type="molecule type" value="Genomic_DNA"/>
</dbReference>
<keyword evidence="3" id="KW-1185">Reference proteome</keyword>
<accession>A0ABU3CLP4</accession>